<dbReference type="EMBL" id="FXUO01000009">
    <property type="protein sequence ID" value="SMP96567.1"/>
    <property type="molecule type" value="Genomic_DNA"/>
</dbReference>
<organism evidence="1 2">
    <name type="scientific">Epilithonimonas pallida</name>
    <dbReference type="NCBI Taxonomy" id="373671"/>
    <lineage>
        <taxon>Bacteria</taxon>
        <taxon>Pseudomonadati</taxon>
        <taxon>Bacteroidota</taxon>
        <taxon>Flavobacteriia</taxon>
        <taxon>Flavobacteriales</taxon>
        <taxon>Weeksellaceae</taxon>
        <taxon>Chryseobacterium group</taxon>
        <taxon>Epilithonimonas</taxon>
    </lineage>
</organism>
<comment type="caution">
    <text evidence="1">The sequence shown here is derived from an EMBL/GenBank/DDBJ whole genome shotgun (WGS) entry which is preliminary data.</text>
</comment>
<name>A0ABY1R5T7_9FLAO</name>
<proteinExistence type="predicted"/>
<protein>
    <submittedName>
        <fullName evidence="1">Uncharacterized protein</fullName>
    </submittedName>
</protein>
<sequence length="57" mass="6667">MVTKEKARKILQNEGENFSDEEIEKILFELQRQAKITIKEFKANTVKTKVKDGDQKV</sequence>
<dbReference type="Proteomes" id="UP001158050">
    <property type="component" value="Unassembled WGS sequence"/>
</dbReference>
<accession>A0ABY1R5T7</accession>
<evidence type="ECO:0000313" key="1">
    <source>
        <dbReference type="EMBL" id="SMP96567.1"/>
    </source>
</evidence>
<gene>
    <name evidence="1" type="ORF">SAMN05421679_109113</name>
</gene>
<dbReference type="Gene3D" id="1.10.238.10">
    <property type="entry name" value="EF-hand"/>
    <property type="match status" value="1"/>
</dbReference>
<dbReference type="InterPro" id="IPR011992">
    <property type="entry name" value="EF-hand-dom_pair"/>
</dbReference>
<evidence type="ECO:0000313" key="2">
    <source>
        <dbReference type="Proteomes" id="UP001158050"/>
    </source>
</evidence>
<reference evidence="1 2" key="1">
    <citation type="submission" date="2017-05" db="EMBL/GenBank/DDBJ databases">
        <authorList>
            <person name="Varghese N."/>
            <person name="Submissions S."/>
        </authorList>
    </citation>
    <scope>NUCLEOTIDE SEQUENCE [LARGE SCALE GENOMIC DNA]</scope>
    <source>
        <strain evidence="1 2">DSM 18015</strain>
    </source>
</reference>
<dbReference type="RefSeq" id="WP_283417886.1">
    <property type="nucleotide sequence ID" value="NZ_FXUO01000009.1"/>
</dbReference>
<keyword evidence="2" id="KW-1185">Reference proteome</keyword>
<dbReference type="SUPFAM" id="SSF47473">
    <property type="entry name" value="EF-hand"/>
    <property type="match status" value="1"/>
</dbReference>